<keyword evidence="1" id="KW-0472">Membrane</keyword>
<dbReference type="SUPFAM" id="SSF54523">
    <property type="entry name" value="Pili subunits"/>
    <property type="match status" value="1"/>
</dbReference>
<sequence>MLEMMVVVAIVLAMTSIVIMYIPQFRDRSALDLVAQDIAITIRSAQVYASGGKIPAGATETKPSYGVHFSTETTGSKNREFYLYTNNVGNVGFAGLAPGDPGVFDYKLHAITVARICVDGGQCDEIETLDVIYTRPQLGAKIYIGGNYGQGENKNSAEIYIKADKTGKEKMIIVRSNGQISVENVVETP</sequence>
<accession>A0A1G2QCA8</accession>
<dbReference type="AlphaFoldDB" id="A0A1G2QCA8"/>
<evidence type="ECO:0008006" key="4">
    <source>
        <dbReference type="Google" id="ProtNLM"/>
    </source>
</evidence>
<gene>
    <name evidence="2" type="ORF">A2571_03005</name>
</gene>
<dbReference type="Proteomes" id="UP000177043">
    <property type="component" value="Unassembled WGS sequence"/>
</dbReference>
<keyword evidence="1" id="KW-1133">Transmembrane helix</keyword>
<dbReference type="InterPro" id="IPR045584">
    <property type="entry name" value="Pilin-like"/>
</dbReference>
<name>A0A1G2QCA8_9BACT</name>
<organism evidence="2 3">
    <name type="scientific">Candidatus Vogelbacteria bacterium RIFOXYD1_FULL_44_32</name>
    <dbReference type="NCBI Taxonomy" id="1802438"/>
    <lineage>
        <taxon>Bacteria</taxon>
        <taxon>Candidatus Vogeliibacteriota</taxon>
    </lineage>
</organism>
<feature type="transmembrane region" description="Helical" evidence="1">
    <location>
        <begin position="6"/>
        <end position="23"/>
    </location>
</feature>
<protein>
    <recommendedName>
        <fullName evidence="4">General secretion pathway GspH domain-containing protein</fullName>
    </recommendedName>
</protein>
<keyword evidence="1" id="KW-0812">Transmembrane</keyword>
<comment type="caution">
    <text evidence="2">The sequence shown here is derived from an EMBL/GenBank/DDBJ whole genome shotgun (WGS) entry which is preliminary data.</text>
</comment>
<evidence type="ECO:0000313" key="3">
    <source>
        <dbReference type="Proteomes" id="UP000177043"/>
    </source>
</evidence>
<reference evidence="2 3" key="1">
    <citation type="journal article" date="2016" name="Nat. Commun.">
        <title>Thousands of microbial genomes shed light on interconnected biogeochemical processes in an aquifer system.</title>
        <authorList>
            <person name="Anantharaman K."/>
            <person name="Brown C.T."/>
            <person name="Hug L.A."/>
            <person name="Sharon I."/>
            <person name="Castelle C.J."/>
            <person name="Probst A.J."/>
            <person name="Thomas B.C."/>
            <person name="Singh A."/>
            <person name="Wilkins M.J."/>
            <person name="Karaoz U."/>
            <person name="Brodie E.L."/>
            <person name="Williams K.H."/>
            <person name="Hubbard S.S."/>
            <person name="Banfield J.F."/>
        </authorList>
    </citation>
    <scope>NUCLEOTIDE SEQUENCE [LARGE SCALE GENOMIC DNA]</scope>
</reference>
<evidence type="ECO:0000256" key="1">
    <source>
        <dbReference type="SAM" id="Phobius"/>
    </source>
</evidence>
<evidence type="ECO:0000313" key="2">
    <source>
        <dbReference type="EMBL" id="OHA58205.1"/>
    </source>
</evidence>
<proteinExistence type="predicted"/>
<dbReference type="STRING" id="1802438.A2571_03005"/>
<dbReference type="EMBL" id="MHTJ01000004">
    <property type="protein sequence ID" value="OHA58205.1"/>
    <property type="molecule type" value="Genomic_DNA"/>
</dbReference>